<dbReference type="GeneID" id="69041601"/>
<gene>
    <name evidence="1" type="ORF">HCBG_08585</name>
</gene>
<sequence length="107" mass="12173">MSLLTQRPNPDDILMPPTPPAYMALRPELNASLAPRPHLAQLKWDHGVANDSLNPSLLKCHWAEHASSGPTRRHDPLDNERLFRQSTDLIPRQYFSGKRSVQRSEVN</sequence>
<evidence type="ECO:0000313" key="2">
    <source>
        <dbReference type="Proteomes" id="UP000001631"/>
    </source>
</evidence>
<dbReference type="AlphaFoldDB" id="C0NZK5"/>
<organism evidence="1 2">
    <name type="scientific">Ajellomyces capsulatus (strain G186AR / H82 / ATCC MYA-2454 / RMSCC 2432)</name>
    <name type="common">Darling's disease fungus</name>
    <name type="synonym">Histoplasma capsulatum</name>
    <dbReference type="NCBI Taxonomy" id="447093"/>
    <lineage>
        <taxon>Eukaryota</taxon>
        <taxon>Fungi</taxon>
        <taxon>Dikarya</taxon>
        <taxon>Ascomycota</taxon>
        <taxon>Pezizomycotina</taxon>
        <taxon>Eurotiomycetes</taxon>
        <taxon>Eurotiomycetidae</taxon>
        <taxon>Onygenales</taxon>
        <taxon>Ajellomycetaceae</taxon>
        <taxon>Histoplasma</taxon>
    </lineage>
</organism>
<dbReference type="Proteomes" id="UP000001631">
    <property type="component" value="Unassembled WGS sequence"/>
</dbReference>
<dbReference type="HOGENOM" id="CLU_2209258_0_0_1"/>
<dbReference type="InParanoid" id="C0NZK5"/>
<dbReference type="VEuPathDB" id="FungiDB:I7I50_00065"/>
<accession>C0NZK5</accession>
<keyword evidence="2" id="KW-1185">Reference proteome</keyword>
<evidence type="ECO:0000313" key="1">
    <source>
        <dbReference type="EMBL" id="EEH03253.1"/>
    </source>
</evidence>
<protein>
    <submittedName>
        <fullName evidence="1">Uncharacterized protein</fullName>
    </submittedName>
</protein>
<dbReference type="EMBL" id="GG663378">
    <property type="protein sequence ID" value="EEH03253.1"/>
    <property type="molecule type" value="Genomic_DNA"/>
</dbReference>
<reference evidence="1" key="1">
    <citation type="submission" date="2009-02" db="EMBL/GenBank/DDBJ databases">
        <title>The Genome Sequence of Ajellomyces capsulatus strain G186AR.</title>
        <authorList>
            <consortium name="The Broad Institute Genome Sequencing Platform"/>
            <person name="Champion M."/>
            <person name="Cuomo C."/>
            <person name="Ma L.-J."/>
            <person name="Henn M.R."/>
            <person name="Sil A."/>
            <person name="Goldman B."/>
            <person name="Young S.K."/>
            <person name="Kodira C.D."/>
            <person name="Zeng Q."/>
            <person name="Koehrsen M."/>
            <person name="Alvarado L."/>
            <person name="Berlin A."/>
            <person name="Borenstein D."/>
            <person name="Chen Z."/>
            <person name="Engels R."/>
            <person name="Freedman E."/>
            <person name="Gellesch M."/>
            <person name="Goldberg J."/>
            <person name="Griggs A."/>
            <person name="Gujja S."/>
            <person name="Heiman D."/>
            <person name="Hepburn T."/>
            <person name="Howarth C."/>
            <person name="Jen D."/>
            <person name="Larson L."/>
            <person name="Lewis B."/>
            <person name="Mehta T."/>
            <person name="Park D."/>
            <person name="Pearson M."/>
            <person name="Roberts A."/>
            <person name="Saif S."/>
            <person name="Shea T."/>
            <person name="Shenoy N."/>
            <person name="Sisk P."/>
            <person name="Stolte C."/>
            <person name="Sykes S."/>
            <person name="Walk T."/>
            <person name="White J."/>
            <person name="Yandava C."/>
            <person name="Klein B."/>
            <person name="McEwen J.G."/>
            <person name="Puccia R."/>
            <person name="Goldman G.H."/>
            <person name="Felipe M.S."/>
            <person name="Nino-Vega G."/>
            <person name="San-Blas G."/>
            <person name="Taylor J."/>
            <person name="Mendoza L."/>
            <person name="Galagan J."/>
            <person name="Nusbaum C."/>
            <person name="Birren B."/>
        </authorList>
    </citation>
    <scope>NUCLEOTIDE SEQUENCE</scope>
    <source>
        <strain evidence="1">G186AR</strain>
    </source>
</reference>
<proteinExistence type="predicted"/>
<dbReference type="RefSeq" id="XP_045283734.1">
    <property type="nucleotide sequence ID" value="XM_045435634.1"/>
</dbReference>
<name>C0NZK5_AJECG</name>